<gene>
    <name evidence="1" type="ORF">RHRU231_930130</name>
</gene>
<dbReference type="AlphaFoldDB" id="A0A098BX00"/>
<accession>A0A098BX00</accession>
<sequence length="83" mass="8444">MTIENFESISLYAIPFPAVDTGSIIIAAAAGETDYPESDVVSLTIVSGPVHFQIHLSPDDARALADDLNAAAAVDGAEEGGAA</sequence>
<organism evidence="1 2">
    <name type="scientific">Rhodococcus ruber</name>
    <dbReference type="NCBI Taxonomy" id="1830"/>
    <lineage>
        <taxon>Bacteria</taxon>
        <taxon>Bacillati</taxon>
        <taxon>Actinomycetota</taxon>
        <taxon>Actinomycetes</taxon>
        <taxon>Mycobacteriales</taxon>
        <taxon>Nocardiaceae</taxon>
        <taxon>Rhodococcus</taxon>
    </lineage>
</organism>
<dbReference type="Proteomes" id="UP000042997">
    <property type="component" value="Unassembled WGS sequence"/>
</dbReference>
<evidence type="ECO:0000313" key="1">
    <source>
        <dbReference type="EMBL" id="CDZ92251.1"/>
    </source>
</evidence>
<dbReference type="RefSeq" id="WP_040275391.1">
    <property type="nucleotide sequence ID" value="NZ_JAJNCM010000010.1"/>
</dbReference>
<protein>
    <submittedName>
        <fullName evidence="1">Uncharacterized protein</fullName>
    </submittedName>
</protein>
<proteinExistence type="predicted"/>
<dbReference type="EMBL" id="CCSD01000109">
    <property type="protein sequence ID" value="CDZ92251.1"/>
    <property type="molecule type" value="Genomic_DNA"/>
</dbReference>
<name>A0A098BX00_9NOCA</name>
<reference evidence="1 2" key="1">
    <citation type="journal article" date="2014" name="Genome Announc.">
        <title>Draft Genome Sequence of Propane- and Butane-Oxidizing Actinobacterium Rhodococcus ruber IEGM 231.</title>
        <authorList>
            <person name="Ivshina I.B."/>
            <person name="Kuyukina M.S."/>
            <person name="Krivoruchko A.V."/>
            <person name="Barbe V."/>
            <person name="Fischer C."/>
        </authorList>
    </citation>
    <scope>NUCLEOTIDE SEQUENCE [LARGE SCALE GENOMIC DNA]</scope>
</reference>
<evidence type="ECO:0000313" key="2">
    <source>
        <dbReference type="Proteomes" id="UP000042997"/>
    </source>
</evidence>